<accession>A0A2T3AWH7</accession>
<dbReference type="RefSeq" id="XP_024719010.1">
    <property type="nucleotide sequence ID" value="XM_024862834.1"/>
</dbReference>
<feature type="non-terminal residue" evidence="1">
    <location>
        <position position="1"/>
    </location>
</feature>
<keyword evidence="2" id="KW-1185">Reference proteome</keyword>
<reference evidence="1 2" key="1">
    <citation type="journal article" date="2018" name="New Phytol.">
        <title>Comparative genomics and transcriptomics depict ericoid mycorrhizal fungi as versatile saprotrophs and plant mutualists.</title>
        <authorList>
            <person name="Martino E."/>
            <person name="Morin E."/>
            <person name="Grelet G.A."/>
            <person name="Kuo A."/>
            <person name="Kohler A."/>
            <person name="Daghino S."/>
            <person name="Barry K.W."/>
            <person name="Cichocki N."/>
            <person name="Clum A."/>
            <person name="Dockter R.B."/>
            <person name="Hainaut M."/>
            <person name="Kuo R.C."/>
            <person name="LaButti K."/>
            <person name="Lindahl B.D."/>
            <person name="Lindquist E.A."/>
            <person name="Lipzen A."/>
            <person name="Khouja H.R."/>
            <person name="Magnuson J."/>
            <person name="Murat C."/>
            <person name="Ohm R.A."/>
            <person name="Singer S.W."/>
            <person name="Spatafora J.W."/>
            <person name="Wang M."/>
            <person name="Veneault-Fourrey C."/>
            <person name="Henrissat B."/>
            <person name="Grigoriev I.V."/>
            <person name="Martin F.M."/>
            <person name="Perotto S."/>
        </authorList>
    </citation>
    <scope>NUCLEOTIDE SEQUENCE [LARGE SCALE GENOMIC DNA]</scope>
    <source>
        <strain evidence="1 2">ATCC 22711</strain>
    </source>
</reference>
<name>A0A2T3AWH7_AMORE</name>
<gene>
    <name evidence="1" type="ORF">M430DRAFT_143569</name>
</gene>
<dbReference type="AlphaFoldDB" id="A0A2T3AWH7"/>
<dbReference type="EMBL" id="KZ679014">
    <property type="protein sequence ID" value="PSS13019.1"/>
    <property type="molecule type" value="Genomic_DNA"/>
</dbReference>
<proteinExistence type="predicted"/>
<dbReference type="Proteomes" id="UP000241818">
    <property type="component" value="Unassembled WGS sequence"/>
</dbReference>
<sequence length="146" mass="16479">LSPPLLSSPLLSLPPPHHLTSPPPSFNPLSLSFPFFWPLRSPLRVHYTLSAFQPILLNSSHSFGPTLPPYTLSIEPLFPDPSSSLPSFRIPYHSFSCQIQRILFHHTSQPLILSVLSIYTYTLSSRHHYTHLGEPPHSFNYCNIGL</sequence>
<dbReference type="InParanoid" id="A0A2T3AWH7"/>
<protein>
    <submittedName>
        <fullName evidence="1">Uncharacterized protein</fullName>
    </submittedName>
</protein>
<evidence type="ECO:0000313" key="1">
    <source>
        <dbReference type="EMBL" id="PSS13019.1"/>
    </source>
</evidence>
<organism evidence="1 2">
    <name type="scientific">Amorphotheca resinae ATCC 22711</name>
    <dbReference type="NCBI Taxonomy" id="857342"/>
    <lineage>
        <taxon>Eukaryota</taxon>
        <taxon>Fungi</taxon>
        <taxon>Dikarya</taxon>
        <taxon>Ascomycota</taxon>
        <taxon>Pezizomycotina</taxon>
        <taxon>Leotiomycetes</taxon>
        <taxon>Helotiales</taxon>
        <taxon>Amorphothecaceae</taxon>
        <taxon>Amorphotheca</taxon>
    </lineage>
</organism>
<evidence type="ECO:0000313" key="2">
    <source>
        <dbReference type="Proteomes" id="UP000241818"/>
    </source>
</evidence>
<dbReference type="GeneID" id="36570915"/>